<dbReference type="OrthoDB" id="5419666at2759"/>
<accession>A0A6A7BVM1</accession>
<evidence type="ECO:0000256" key="1">
    <source>
        <dbReference type="SAM" id="MobiDB-lite"/>
    </source>
</evidence>
<protein>
    <submittedName>
        <fullName evidence="2">Uncharacterized protein</fullName>
    </submittedName>
</protein>
<organism evidence="2 3">
    <name type="scientific">Piedraia hortae CBS 480.64</name>
    <dbReference type="NCBI Taxonomy" id="1314780"/>
    <lineage>
        <taxon>Eukaryota</taxon>
        <taxon>Fungi</taxon>
        <taxon>Dikarya</taxon>
        <taxon>Ascomycota</taxon>
        <taxon>Pezizomycotina</taxon>
        <taxon>Dothideomycetes</taxon>
        <taxon>Dothideomycetidae</taxon>
        <taxon>Capnodiales</taxon>
        <taxon>Piedraiaceae</taxon>
        <taxon>Piedraia</taxon>
    </lineage>
</organism>
<feature type="region of interest" description="Disordered" evidence="1">
    <location>
        <begin position="159"/>
        <end position="181"/>
    </location>
</feature>
<feature type="compositionally biased region" description="Pro residues" evidence="1">
    <location>
        <begin position="121"/>
        <end position="132"/>
    </location>
</feature>
<sequence>MSIARAFTTRRKVDKIGGRAIDISQISSPVVLLSTSNLGLKETPQIAGTRTIEVRNFSTSSASSEESDASSASIHSHETVTDASSVDESPPVSVKPEMGPNHLSCYFSPKVDTVNKNGVPPPTAWSPAPDAPLLPARVPSHSKKAHETVHRMRAHRQQLASARPLDVSTPEEVVEAPSRSPFDRELAQLDEVAEEFGNVIRDAEYHVDMKAMQMHNLAQFQVVDYLAEIEILVADVFADELPDDMGGWI</sequence>
<name>A0A6A7BVM1_9PEZI</name>
<feature type="region of interest" description="Disordered" evidence="1">
    <location>
        <begin position="121"/>
        <end position="142"/>
    </location>
</feature>
<reference evidence="2" key="1">
    <citation type="journal article" date="2020" name="Stud. Mycol.">
        <title>101 Dothideomycetes genomes: a test case for predicting lifestyles and emergence of pathogens.</title>
        <authorList>
            <person name="Haridas S."/>
            <person name="Albert R."/>
            <person name="Binder M."/>
            <person name="Bloem J."/>
            <person name="Labutti K."/>
            <person name="Salamov A."/>
            <person name="Andreopoulos B."/>
            <person name="Baker S."/>
            <person name="Barry K."/>
            <person name="Bills G."/>
            <person name="Bluhm B."/>
            <person name="Cannon C."/>
            <person name="Castanera R."/>
            <person name="Culley D."/>
            <person name="Daum C."/>
            <person name="Ezra D."/>
            <person name="Gonzalez J."/>
            <person name="Henrissat B."/>
            <person name="Kuo A."/>
            <person name="Liang C."/>
            <person name="Lipzen A."/>
            <person name="Lutzoni F."/>
            <person name="Magnuson J."/>
            <person name="Mondo S."/>
            <person name="Nolan M."/>
            <person name="Ohm R."/>
            <person name="Pangilinan J."/>
            <person name="Park H.-J."/>
            <person name="Ramirez L."/>
            <person name="Alfaro M."/>
            <person name="Sun H."/>
            <person name="Tritt A."/>
            <person name="Yoshinaga Y."/>
            <person name="Zwiers L.-H."/>
            <person name="Turgeon B."/>
            <person name="Goodwin S."/>
            <person name="Spatafora J."/>
            <person name="Crous P."/>
            <person name="Grigoriev I."/>
        </authorList>
    </citation>
    <scope>NUCLEOTIDE SEQUENCE</scope>
    <source>
        <strain evidence="2">CBS 480.64</strain>
    </source>
</reference>
<feature type="region of interest" description="Disordered" evidence="1">
    <location>
        <begin position="57"/>
        <end position="97"/>
    </location>
</feature>
<dbReference type="AlphaFoldDB" id="A0A6A7BVM1"/>
<keyword evidence="3" id="KW-1185">Reference proteome</keyword>
<evidence type="ECO:0000313" key="3">
    <source>
        <dbReference type="Proteomes" id="UP000799421"/>
    </source>
</evidence>
<evidence type="ECO:0000313" key="2">
    <source>
        <dbReference type="EMBL" id="KAF2858765.1"/>
    </source>
</evidence>
<dbReference type="Proteomes" id="UP000799421">
    <property type="component" value="Unassembled WGS sequence"/>
</dbReference>
<dbReference type="EMBL" id="MU006003">
    <property type="protein sequence ID" value="KAF2858765.1"/>
    <property type="molecule type" value="Genomic_DNA"/>
</dbReference>
<feature type="compositionally biased region" description="Low complexity" evidence="1">
    <location>
        <begin position="58"/>
        <end position="74"/>
    </location>
</feature>
<gene>
    <name evidence="2" type="ORF">K470DRAFT_259480</name>
</gene>
<proteinExistence type="predicted"/>